<evidence type="ECO:0000313" key="1">
    <source>
        <dbReference type="EMBL" id="QHT33052.1"/>
    </source>
</evidence>
<organism evidence="1">
    <name type="scientific">viral metagenome</name>
    <dbReference type="NCBI Taxonomy" id="1070528"/>
    <lineage>
        <taxon>unclassified sequences</taxon>
        <taxon>metagenomes</taxon>
        <taxon>organismal metagenomes</taxon>
    </lineage>
</organism>
<name>A0A6C0EWB7_9ZZZZ</name>
<dbReference type="EMBL" id="MN738957">
    <property type="protein sequence ID" value="QHT33052.1"/>
    <property type="molecule type" value="Genomic_DNA"/>
</dbReference>
<dbReference type="AlphaFoldDB" id="A0A6C0EWB7"/>
<accession>A0A6C0EWB7</accession>
<proteinExistence type="predicted"/>
<reference evidence="1" key="1">
    <citation type="journal article" date="2020" name="Nature">
        <title>Giant virus diversity and host interactions through global metagenomics.</title>
        <authorList>
            <person name="Schulz F."/>
            <person name="Roux S."/>
            <person name="Paez-Espino D."/>
            <person name="Jungbluth S."/>
            <person name="Walsh D.A."/>
            <person name="Denef V.J."/>
            <person name="McMahon K.D."/>
            <person name="Konstantinidis K.T."/>
            <person name="Eloe-Fadrosh E.A."/>
            <person name="Kyrpides N.C."/>
            <person name="Woyke T."/>
        </authorList>
    </citation>
    <scope>NUCLEOTIDE SEQUENCE</scope>
    <source>
        <strain evidence="1">GVMAG-M-3300009161-34</strain>
    </source>
</reference>
<protein>
    <submittedName>
        <fullName evidence="1">Uncharacterized protein</fullName>
    </submittedName>
</protein>
<sequence>MSGFMERPGISIHQQTNIVREFIQRPGISKWETDTIKMRIYDPVYYAQHMIHQKPSLFSSVSYIIDDKRKIFGKILEQYQINCSSYRGAEMTSSGQDMSYWVTYRERLMNDYKEKALNDIRNEVIRLITNCKNILIDYNYDMFEEFKKVYPNMANYFNIKRDDITWYYYDRMPTFIECVIKCVLSIEALNKGNEIIRKYEQMQLKMYQERQLLLYKKEFECAKLFDEIDKNKLKSFELYVEYKKITEIKDKGLLSNTQFINYFTEDKKKYINELIELVKNPTPVSNEVPSIAAPILVKVIPNEGDNYFADKEQDTSKNNIVMTVCEVKEKVIHRADVCDTSVKKTQKKGLLKEQNIIRVLNIFTNKNMKKKYFDSGLHKVVLNTPLYDPINEYNKNVNGFWEQHTLGVYLNFLYNKELSEFCLDDKKYYEFMSKSTLIPL</sequence>